<dbReference type="EMBL" id="BJTG01000009">
    <property type="protein sequence ID" value="GEJ58973.1"/>
    <property type="molecule type" value="Genomic_DNA"/>
</dbReference>
<dbReference type="Proteomes" id="UP000503640">
    <property type="component" value="Unassembled WGS sequence"/>
</dbReference>
<evidence type="ECO:0000313" key="3">
    <source>
        <dbReference type="Proteomes" id="UP000503640"/>
    </source>
</evidence>
<reference evidence="3" key="1">
    <citation type="journal article" date="2020" name="Appl. Environ. Microbiol.">
        <title>Diazotrophic Anaeromyxobacter Isolates from Soils.</title>
        <authorList>
            <person name="Masuda Y."/>
            <person name="Yamanaka H."/>
            <person name="Xu Z.X."/>
            <person name="Shiratori Y."/>
            <person name="Aono T."/>
            <person name="Amachi S."/>
            <person name="Senoo K."/>
            <person name="Itoh H."/>
        </authorList>
    </citation>
    <scope>NUCLEOTIDE SEQUENCE [LARGE SCALE GENOMIC DNA]</scope>
    <source>
        <strain evidence="3">R267</strain>
    </source>
</reference>
<dbReference type="InterPro" id="IPR021383">
    <property type="entry name" value="DUF3015"/>
</dbReference>
<protein>
    <recommendedName>
        <fullName evidence="4">DUF3015 domain-containing protein</fullName>
    </recommendedName>
</protein>
<evidence type="ECO:0008006" key="4">
    <source>
        <dbReference type="Google" id="ProtNLM"/>
    </source>
</evidence>
<name>A0A7I9VRC6_9BACT</name>
<evidence type="ECO:0000256" key="1">
    <source>
        <dbReference type="SAM" id="SignalP"/>
    </source>
</evidence>
<dbReference type="Pfam" id="PF11220">
    <property type="entry name" value="DUF3015"/>
    <property type="match status" value="1"/>
</dbReference>
<proteinExistence type="predicted"/>
<comment type="caution">
    <text evidence="2">The sequence shown here is derived from an EMBL/GenBank/DDBJ whole genome shotgun (WGS) entry which is preliminary data.</text>
</comment>
<keyword evidence="1" id="KW-0732">Signal</keyword>
<dbReference type="AlphaFoldDB" id="A0A7I9VRC6"/>
<dbReference type="RefSeq" id="WP_176068000.1">
    <property type="nucleotide sequence ID" value="NZ_BJTG01000009.1"/>
</dbReference>
<feature type="chain" id="PRO_5029844803" description="DUF3015 domain-containing protein" evidence="1">
    <location>
        <begin position="20"/>
        <end position="168"/>
    </location>
</feature>
<accession>A0A7I9VRC6</accession>
<sequence length="168" mass="17404">MRRVLVALFVMGLSISTYAEAKSTEAAIRGTKGRYGDAGCGLGSMAFGDQQGAIQILAATTNGTFGNQTFGITTGTSNCSGLSGAQATRLFIEVNREALAKDISRGSGETIGTLTWLNGCTDSNSVGATLQKNFSAIFPSESVSTDAVTEAVIKTLKDEKMLACQNLG</sequence>
<keyword evidence="3" id="KW-1185">Reference proteome</keyword>
<gene>
    <name evidence="2" type="ORF">AMYX_37140</name>
</gene>
<organism evidence="2 3">
    <name type="scientific">Anaeromyxobacter diazotrophicus</name>
    <dbReference type="NCBI Taxonomy" id="2590199"/>
    <lineage>
        <taxon>Bacteria</taxon>
        <taxon>Pseudomonadati</taxon>
        <taxon>Myxococcota</taxon>
        <taxon>Myxococcia</taxon>
        <taxon>Myxococcales</taxon>
        <taxon>Cystobacterineae</taxon>
        <taxon>Anaeromyxobacteraceae</taxon>
        <taxon>Anaeromyxobacter</taxon>
    </lineage>
</organism>
<evidence type="ECO:0000313" key="2">
    <source>
        <dbReference type="EMBL" id="GEJ58973.1"/>
    </source>
</evidence>
<feature type="signal peptide" evidence="1">
    <location>
        <begin position="1"/>
        <end position="19"/>
    </location>
</feature>